<sequence>MKRMKLIAATLTFCLLMTACGNSKTDTDTAGKDTADTPEAATETSEPDTGGAQDGLSLAYITHTVTNQYWDFVVKGFEAQCKEEGVEFITFDSNSDAGTQLTQVEDCISMGVDAVLLSPLDDESAASMIQMLKEAGIPIFIVDIGSKEDVNCITISDNYGAGRMLGEDAFERHGEDLKPVVISTPPGVAITEERKNGYTDFFDENGITYDTLTLKMNYDRADVLKLAEDSITAFQDMNAVFTPNDDAAMGVIEALKNAGVTNVDVYGFDATDEGITAIEQGTLTATIAQQPYMFGTETVKEALKCLRGETYSEQLDMPCVLVDKDNVAEYSN</sequence>
<comment type="similarity">
    <text evidence="2">Belongs to the bacterial solute-binding protein 2 family.</text>
</comment>
<feature type="compositionally biased region" description="Basic and acidic residues" evidence="4">
    <location>
        <begin position="26"/>
        <end position="35"/>
    </location>
</feature>
<dbReference type="InterPro" id="IPR025997">
    <property type="entry name" value="SBP_2_dom"/>
</dbReference>
<dbReference type="Pfam" id="PF13407">
    <property type="entry name" value="Peripla_BP_4"/>
    <property type="match status" value="1"/>
</dbReference>
<dbReference type="PANTHER" id="PTHR46847:SF1">
    <property type="entry name" value="D-ALLOSE-BINDING PERIPLASMIC PROTEIN-RELATED"/>
    <property type="match status" value="1"/>
</dbReference>
<evidence type="ECO:0000259" key="6">
    <source>
        <dbReference type="Pfam" id="PF13407"/>
    </source>
</evidence>
<dbReference type="CDD" id="cd01536">
    <property type="entry name" value="PBP1_ABC_sugar_binding-like"/>
    <property type="match status" value="1"/>
</dbReference>
<feature type="domain" description="Periplasmic binding protein" evidence="6">
    <location>
        <begin position="59"/>
        <end position="309"/>
    </location>
</feature>
<evidence type="ECO:0000256" key="5">
    <source>
        <dbReference type="SAM" id="SignalP"/>
    </source>
</evidence>
<evidence type="ECO:0000256" key="1">
    <source>
        <dbReference type="ARBA" id="ARBA00004196"/>
    </source>
</evidence>
<dbReference type="Gene3D" id="3.40.50.2300">
    <property type="match status" value="2"/>
</dbReference>
<comment type="subcellular location">
    <subcellularLocation>
        <location evidence="1">Cell envelope</location>
    </subcellularLocation>
</comment>
<dbReference type="PANTHER" id="PTHR46847">
    <property type="entry name" value="D-ALLOSE-BINDING PERIPLASMIC PROTEIN-RELATED"/>
    <property type="match status" value="1"/>
</dbReference>
<dbReference type="SUPFAM" id="SSF53822">
    <property type="entry name" value="Periplasmic binding protein-like I"/>
    <property type="match status" value="1"/>
</dbReference>
<dbReference type="InterPro" id="IPR028082">
    <property type="entry name" value="Peripla_BP_I"/>
</dbReference>
<dbReference type="PROSITE" id="PS51257">
    <property type="entry name" value="PROKAR_LIPOPROTEIN"/>
    <property type="match status" value="1"/>
</dbReference>
<evidence type="ECO:0000313" key="7">
    <source>
        <dbReference type="EMBL" id="UWP59379.1"/>
    </source>
</evidence>
<keyword evidence="3 5" id="KW-0732">Signal</keyword>
<dbReference type="RefSeq" id="WP_028527994.1">
    <property type="nucleotide sequence ID" value="NZ_CABLBR010000006.1"/>
</dbReference>
<evidence type="ECO:0000256" key="4">
    <source>
        <dbReference type="SAM" id="MobiDB-lite"/>
    </source>
</evidence>
<feature type="compositionally biased region" description="Low complexity" evidence="4">
    <location>
        <begin position="37"/>
        <end position="49"/>
    </location>
</feature>
<dbReference type="Proteomes" id="UP001060164">
    <property type="component" value="Chromosome"/>
</dbReference>
<evidence type="ECO:0000313" key="8">
    <source>
        <dbReference type="Proteomes" id="UP001060164"/>
    </source>
</evidence>
<feature type="signal peptide" evidence="5">
    <location>
        <begin position="1"/>
        <end position="21"/>
    </location>
</feature>
<name>A0ABY5VFL4_9FIRM</name>
<evidence type="ECO:0000256" key="3">
    <source>
        <dbReference type="ARBA" id="ARBA00022729"/>
    </source>
</evidence>
<accession>A0ABY5VFL4</accession>
<gene>
    <name evidence="7" type="ORF">NQ502_18805</name>
</gene>
<feature type="chain" id="PRO_5045779250" evidence="5">
    <location>
        <begin position="22"/>
        <end position="332"/>
    </location>
</feature>
<organism evidence="7 8">
    <name type="scientific">Ruminococcus gauvreauii</name>
    <dbReference type="NCBI Taxonomy" id="438033"/>
    <lineage>
        <taxon>Bacteria</taxon>
        <taxon>Bacillati</taxon>
        <taxon>Bacillota</taxon>
        <taxon>Clostridia</taxon>
        <taxon>Eubacteriales</taxon>
        <taxon>Oscillospiraceae</taxon>
        <taxon>Ruminococcus</taxon>
    </lineage>
</organism>
<dbReference type="EMBL" id="CP102290">
    <property type="protein sequence ID" value="UWP59379.1"/>
    <property type="molecule type" value="Genomic_DNA"/>
</dbReference>
<protein>
    <submittedName>
        <fullName evidence="7">Sugar ABC transporter substrate-binding protein</fullName>
    </submittedName>
</protein>
<reference evidence="7" key="1">
    <citation type="journal article" date="2022" name="Cell">
        <title>Design, construction, and in vivo augmentation of a complex gut microbiome.</title>
        <authorList>
            <person name="Cheng A.G."/>
            <person name="Ho P.Y."/>
            <person name="Aranda-Diaz A."/>
            <person name="Jain S."/>
            <person name="Yu F.B."/>
            <person name="Meng X."/>
            <person name="Wang M."/>
            <person name="Iakiviak M."/>
            <person name="Nagashima K."/>
            <person name="Zhao A."/>
            <person name="Murugkar P."/>
            <person name="Patil A."/>
            <person name="Atabakhsh K."/>
            <person name="Weakley A."/>
            <person name="Yan J."/>
            <person name="Brumbaugh A.R."/>
            <person name="Higginbottom S."/>
            <person name="Dimas A."/>
            <person name="Shiver A.L."/>
            <person name="Deutschbauer A."/>
            <person name="Neff N."/>
            <person name="Sonnenburg J.L."/>
            <person name="Huang K.C."/>
            <person name="Fischbach M.A."/>
        </authorList>
    </citation>
    <scope>NUCLEOTIDE SEQUENCE</scope>
    <source>
        <strain evidence="7">DSM 19829</strain>
    </source>
</reference>
<proteinExistence type="inferred from homology"/>
<evidence type="ECO:0000256" key="2">
    <source>
        <dbReference type="ARBA" id="ARBA00007639"/>
    </source>
</evidence>
<keyword evidence="8" id="KW-1185">Reference proteome</keyword>
<feature type="region of interest" description="Disordered" evidence="4">
    <location>
        <begin position="26"/>
        <end position="53"/>
    </location>
</feature>